<keyword evidence="4 6" id="KW-0949">S-adenosyl-L-methionine</keyword>
<dbReference type="PIRSF" id="PIRSF004505">
    <property type="entry name" value="MT_bac"/>
    <property type="match status" value="1"/>
</dbReference>
<evidence type="ECO:0000313" key="9">
    <source>
        <dbReference type="Proteomes" id="UP000095787"/>
    </source>
</evidence>
<evidence type="ECO:0000256" key="4">
    <source>
        <dbReference type="ARBA" id="ARBA00022691"/>
    </source>
</evidence>
<dbReference type="NCBIfam" id="NF000985">
    <property type="entry name" value="PRK00103.1-3"/>
    <property type="match status" value="1"/>
</dbReference>
<evidence type="ECO:0000313" key="7">
    <source>
        <dbReference type="EMBL" id="CUO37497.1"/>
    </source>
</evidence>
<dbReference type="InterPro" id="IPR029026">
    <property type="entry name" value="tRNA_m1G_MTases_N"/>
</dbReference>
<dbReference type="RefSeq" id="WP_004847812.1">
    <property type="nucleotide sequence ID" value="NZ_AP028249.1"/>
</dbReference>
<dbReference type="Gene3D" id="3.40.1280.10">
    <property type="match status" value="1"/>
</dbReference>
<dbReference type="Proteomes" id="UP000292665">
    <property type="component" value="Unassembled WGS sequence"/>
</dbReference>
<keyword evidence="3 6" id="KW-0808">Transferase</keyword>
<dbReference type="GO" id="GO:0070038">
    <property type="term" value="F:rRNA (pseudouridine-N3-)-methyltransferase activity"/>
    <property type="evidence" value="ECO:0007669"/>
    <property type="project" value="UniProtKB-UniRule"/>
</dbReference>
<comment type="similarity">
    <text evidence="5 6">Belongs to the RNA methyltransferase RlmH family.</text>
</comment>
<protein>
    <recommendedName>
        <fullName evidence="6">Ribosomal RNA large subunit methyltransferase H</fullName>
        <ecNumber evidence="6">2.1.1.177</ecNumber>
    </recommendedName>
    <alternativeName>
        <fullName evidence="6">23S rRNA (pseudouridine1915-N3)-methyltransferase</fullName>
    </alternativeName>
    <alternativeName>
        <fullName evidence="6">23S rRNA m3Psi1915 methyltransferase</fullName>
    </alternativeName>
    <alternativeName>
        <fullName evidence="6">rRNA (pseudouridine-N3-)-methyltransferase RlmH</fullName>
    </alternativeName>
</protein>
<dbReference type="HAMAP" id="MF_00658">
    <property type="entry name" value="23SrRNA_methyltr_H"/>
    <property type="match status" value="1"/>
</dbReference>
<sequence length="159" mass="17892">MKITLITVGKIKEKYLKDAIAEYSKRLSKYCKLTIVEVADEKTPDQASETVEEAIRTKEGERILKVIKDDMYVITLEIGGAMLSSEELSAKIEKLGIQGKSSIAFIIGGSIGLGKTVLARSDYALSFSKMTFPHQLMRVILLEQIYRSYRIINAEPYHK</sequence>
<dbReference type="Proteomes" id="UP000095787">
    <property type="component" value="Unassembled WGS sequence"/>
</dbReference>
<evidence type="ECO:0000256" key="6">
    <source>
        <dbReference type="HAMAP-Rule" id="MF_00658"/>
    </source>
</evidence>
<evidence type="ECO:0000313" key="8">
    <source>
        <dbReference type="EMBL" id="RYS77202.1"/>
    </source>
</evidence>
<reference evidence="8 10" key="2">
    <citation type="journal article" date="2019" name="Science, e1252229">
        <title>Invertible promoters mediate bacterial phase variation, antibiotic resistance, and host adaptation in the gut.</title>
        <authorList>
            <person name="Jiang X."/>
            <person name="Hall A.B."/>
            <person name="Arthur T.D."/>
            <person name="Plichta D.R."/>
            <person name="Covington C.T."/>
            <person name="Poyet M."/>
            <person name="Crothers J."/>
            <person name="Moses P.L."/>
            <person name="Tolonen A.C."/>
            <person name="Vlamakis H."/>
            <person name="Alm E.J."/>
            <person name="Xavier R.J."/>
        </authorList>
    </citation>
    <scope>NUCLEOTIDE SEQUENCE [LARGE SCALE GENOMIC DNA]</scope>
    <source>
        <strain evidence="10">aa_0143</strain>
        <strain evidence="8">Aa_0143</strain>
    </source>
</reference>
<dbReference type="AlphaFoldDB" id="A0A174EJR8"/>
<dbReference type="SUPFAM" id="SSF75217">
    <property type="entry name" value="alpha/beta knot"/>
    <property type="match status" value="1"/>
</dbReference>
<keyword evidence="2 6" id="KW-0489">Methyltransferase</keyword>
<keyword evidence="1 6" id="KW-0698">rRNA processing</keyword>
<evidence type="ECO:0000313" key="10">
    <source>
        <dbReference type="Proteomes" id="UP000292665"/>
    </source>
</evidence>
<feature type="binding site" evidence="6">
    <location>
        <position position="76"/>
    </location>
    <ligand>
        <name>S-adenosyl-L-methionine</name>
        <dbReference type="ChEBI" id="CHEBI:59789"/>
    </ligand>
</feature>
<dbReference type="GO" id="GO:0005737">
    <property type="term" value="C:cytoplasm"/>
    <property type="evidence" value="ECO:0007669"/>
    <property type="project" value="UniProtKB-SubCell"/>
</dbReference>
<comment type="catalytic activity">
    <reaction evidence="6">
        <text>pseudouridine(1915) in 23S rRNA + S-adenosyl-L-methionine = N(3)-methylpseudouridine(1915) in 23S rRNA + S-adenosyl-L-homocysteine + H(+)</text>
        <dbReference type="Rhea" id="RHEA:42752"/>
        <dbReference type="Rhea" id="RHEA-COMP:10221"/>
        <dbReference type="Rhea" id="RHEA-COMP:10222"/>
        <dbReference type="ChEBI" id="CHEBI:15378"/>
        <dbReference type="ChEBI" id="CHEBI:57856"/>
        <dbReference type="ChEBI" id="CHEBI:59789"/>
        <dbReference type="ChEBI" id="CHEBI:65314"/>
        <dbReference type="ChEBI" id="CHEBI:74486"/>
        <dbReference type="EC" id="2.1.1.177"/>
    </reaction>
</comment>
<dbReference type="InterPro" id="IPR003742">
    <property type="entry name" value="RlmH-like"/>
</dbReference>
<feature type="binding site" evidence="6">
    <location>
        <position position="108"/>
    </location>
    <ligand>
        <name>S-adenosyl-L-methionine</name>
        <dbReference type="ChEBI" id="CHEBI:59789"/>
    </ligand>
</feature>
<dbReference type="PANTHER" id="PTHR33603:SF1">
    <property type="entry name" value="RIBOSOMAL RNA LARGE SUBUNIT METHYLTRANSFERASE H"/>
    <property type="match status" value="1"/>
</dbReference>
<keyword evidence="6" id="KW-0963">Cytoplasm</keyword>
<name>A0A174EJR8_9FIRM</name>
<dbReference type="PANTHER" id="PTHR33603">
    <property type="entry name" value="METHYLTRANSFERASE"/>
    <property type="match status" value="1"/>
</dbReference>
<dbReference type="EC" id="2.1.1.177" evidence="6"/>
<dbReference type="EMBL" id="CYZO01000038">
    <property type="protein sequence ID" value="CUO37497.1"/>
    <property type="molecule type" value="Genomic_DNA"/>
</dbReference>
<evidence type="ECO:0000256" key="5">
    <source>
        <dbReference type="ARBA" id="ARBA00038303"/>
    </source>
</evidence>
<comment type="subcellular location">
    <subcellularLocation>
        <location evidence="6">Cytoplasm</location>
    </subcellularLocation>
</comment>
<evidence type="ECO:0000256" key="2">
    <source>
        <dbReference type="ARBA" id="ARBA00022603"/>
    </source>
</evidence>
<evidence type="ECO:0000256" key="3">
    <source>
        <dbReference type="ARBA" id="ARBA00022679"/>
    </source>
</evidence>
<dbReference type="NCBIfam" id="TIGR00246">
    <property type="entry name" value="tRNA_RlmH_YbeA"/>
    <property type="match status" value="1"/>
</dbReference>
<dbReference type="InterPro" id="IPR029028">
    <property type="entry name" value="Alpha/beta_knot_MTases"/>
</dbReference>
<evidence type="ECO:0000256" key="1">
    <source>
        <dbReference type="ARBA" id="ARBA00022552"/>
    </source>
</evidence>
<dbReference type="Pfam" id="PF02590">
    <property type="entry name" value="SPOUT_MTase"/>
    <property type="match status" value="1"/>
</dbReference>
<dbReference type="GeneID" id="97328856"/>
<dbReference type="EMBL" id="RCYR01000036">
    <property type="protein sequence ID" value="RYS77202.1"/>
    <property type="molecule type" value="Genomic_DNA"/>
</dbReference>
<comment type="function">
    <text evidence="6">Specifically methylates the pseudouridine at position 1915 (m3Psi1915) in 23S rRNA.</text>
</comment>
<comment type="subunit">
    <text evidence="6">Homodimer.</text>
</comment>
<reference evidence="7 9" key="1">
    <citation type="submission" date="2015-09" db="EMBL/GenBank/DDBJ databases">
        <authorList>
            <consortium name="Pathogen Informatics"/>
        </authorList>
    </citation>
    <scope>NUCLEOTIDE SEQUENCE [LARGE SCALE GENOMIC DNA]</scope>
    <source>
        <strain evidence="7 9">2789STDY5834841</strain>
    </source>
</reference>
<organism evidence="7 9">
    <name type="scientific">[Ruminococcus] torques</name>
    <dbReference type="NCBI Taxonomy" id="33039"/>
    <lineage>
        <taxon>Bacteria</taxon>
        <taxon>Bacillati</taxon>
        <taxon>Bacillota</taxon>
        <taxon>Clostridia</taxon>
        <taxon>Lachnospirales</taxon>
        <taxon>Lachnospiraceae</taxon>
        <taxon>Mediterraneibacter</taxon>
    </lineage>
</organism>
<gene>
    <name evidence="6 7" type="primary">rlmH</name>
    <name evidence="8" type="ORF">EAI93_12560</name>
    <name evidence="7" type="ORF">ERS852456_02386</name>
</gene>
<proteinExistence type="inferred from homology"/>
<feature type="binding site" evidence="6">
    <location>
        <begin position="127"/>
        <end position="132"/>
    </location>
    <ligand>
        <name>S-adenosyl-L-methionine</name>
        <dbReference type="ChEBI" id="CHEBI:59789"/>
    </ligand>
</feature>
<dbReference type="CDD" id="cd18081">
    <property type="entry name" value="RlmH-like"/>
    <property type="match status" value="1"/>
</dbReference>
<accession>A0A174EJR8</accession>